<reference evidence="2" key="1">
    <citation type="submission" date="2020-07" db="EMBL/GenBank/DDBJ databases">
        <title>Multicomponent nature underlies the extraordinary mechanical properties of spider dragline silk.</title>
        <authorList>
            <person name="Kono N."/>
            <person name="Nakamura H."/>
            <person name="Mori M."/>
            <person name="Yoshida Y."/>
            <person name="Ohtoshi R."/>
            <person name="Malay A.D."/>
            <person name="Moran D.A.P."/>
            <person name="Tomita M."/>
            <person name="Numata K."/>
            <person name="Arakawa K."/>
        </authorList>
    </citation>
    <scope>NUCLEOTIDE SEQUENCE</scope>
</reference>
<dbReference type="OrthoDB" id="6504436at2759"/>
<feature type="region of interest" description="Disordered" evidence="1">
    <location>
        <begin position="14"/>
        <end position="54"/>
    </location>
</feature>
<keyword evidence="3" id="KW-1185">Reference proteome</keyword>
<comment type="caution">
    <text evidence="2">The sequence shown here is derived from an EMBL/GenBank/DDBJ whole genome shotgun (WGS) entry which is preliminary data.</text>
</comment>
<sequence>MAVVRLAETGFVFHASGNPSASPAGEQPKEKGHQLQSNYMRAKRSGKHKPSESRAKLKSTWPYYEMSFLDPGVLLAMLHLSNNKSCFMQIMLETCMR</sequence>
<gene>
    <name evidence="2" type="ORF">TNCT_444261</name>
</gene>
<proteinExistence type="predicted"/>
<evidence type="ECO:0000313" key="3">
    <source>
        <dbReference type="Proteomes" id="UP000887116"/>
    </source>
</evidence>
<accession>A0A8X6FY82</accession>
<dbReference type="EMBL" id="BMAO01023983">
    <property type="protein sequence ID" value="GFQ92245.1"/>
    <property type="molecule type" value="Genomic_DNA"/>
</dbReference>
<evidence type="ECO:0000313" key="2">
    <source>
        <dbReference type="EMBL" id="GFQ92245.1"/>
    </source>
</evidence>
<organism evidence="2 3">
    <name type="scientific">Trichonephila clavata</name>
    <name type="common">Joro spider</name>
    <name type="synonym">Nephila clavata</name>
    <dbReference type="NCBI Taxonomy" id="2740835"/>
    <lineage>
        <taxon>Eukaryota</taxon>
        <taxon>Metazoa</taxon>
        <taxon>Ecdysozoa</taxon>
        <taxon>Arthropoda</taxon>
        <taxon>Chelicerata</taxon>
        <taxon>Arachnida</taxon>
        <taxon>Araneae</taxon>
        <taxon>Araneomorphae</taxon>
        <taxon>Entelegynae</taxon>
        <taxon>Araneoidea</taxon>
        <taxon>Nephilidae</taxon>
        <taxon>Trichonephila</taxon>
    </lineage>
</organism>
<dbReference type="Proteomes" id="UP000887116">
    <property type="component" value="Unassembled WGS sequence"/>
</dbReference>
<evidence type="ECO:0000256" key="1">
    <source>
        <dbReference type="SAM" id="MobiDB-lite"/>
    </source>
</evidence>
<protein>
    <submittedName>
        <fullName evidence="2">Uncharacterized protein</fullName>
    </submittedName>
</protein>
<name>A0A8X6FY82_TRICU</name>
<dbReference type="AlphaFoldDB" id="A0A8X6FY82"/>